<keyword evidence="3" id="KW-1185">Reference proteome</keyword>
<dbReference type="Proteomes" id="UP000019132">
    <property type="component" value="Unassembled WGS sequence"/>
</dbReference>
<feature type="region of interest" description="Disordered" evidence="1">
    <location>
        <begin position="51"/>
        <end position="230"/>
    </location>
</feature>
<dbReference type="HOGENOM" id="CLU_1207560_0_0_1"/>
<proteinExistence type="predicted"/>
<dbReference type="VEuPathDB" id="FungiDB:PYU1_G003286"/>
<evidence type="ECO:0000313" key="2">
    <source>
        <dbReference type="EnsemblProtists" id="PYU1_T003294"/>
    </source>
</evidence>
<sequence>MEPLKPLGSPKVTHTTPSTVPVLSPLAAFTKQQRDHAEGSQSNDGGKVSVLASFAKSHHQQQSTVLYDDLLSPSSVATSASRPTLKRLDSTDKPTGSLTPLSLPSLPVSKKPDKQNAKHALATEKTDAKQDAAHGNEKPQDKDTEEKAESRLPDEAKDTEVSGTDEGHAAEENASSTSEDFQVMDSDDENELNERGDNEPEDAKATFDVPTAEADLYTSISEEQGTAHLT</sequence>
<feature type="region of interest" description="Disordered" evidence="1">
    <location>
        <begin position="1"/>
        <end position="20"/>
    </location>
</feature>
<feature type="compositionally biased region" description="Basic and acidic residues" evidence="1">
    <location>
        <begin position="110"/>
        <end position="171"/>
    </location>
</feature>
<feature type="compositionally biased region" description="Polar residues" evidence="1">
    <location>
        <begin position="218"/>
        <end position="230"/>
    </location>
</feature>
<evidence type="ECO:0000313" key="3">
    <source>
        <dbReference type="Proteomes" id="UP000019132"/>
    </source>
</evidence>
<reference evidence="3" key="2">
    <citation type="submission" date="2010-04" db="EMBL/GenBank/DDBJ databases">
        <authorList>
            <person name="Buell R."/>
            <person name="Hamilton J."/>
            <person name="Hostetler J."/>
        </authorList>
    </citation>
    <scope>NUCLEOTIDE SEQUENCE [LARGE SCALE GENOMIC DNA]</scope>
    <source>
        <strain evidence="3">DAOM:BR144</strain>
    </source>
</reference>
<dbReference type="EMBL" id="GL376603">
    <property type="status" value="NOT_ANNOTATED_CDS"/>
    <property type="molecule type" value="Genomic_DNA"/>
</dbReference>
<evidence type="ECO:0000256" key="1">
    <source>
        <dbReference type="SAM" id="MobiDB-lite"/>
    </source>
</evidence>
<accession>K3WEA3</accession>
<dbReference type="EnsemblProtists" id="PYU1_T003294">
    <property type="protein sequence ID" value="PYU1_T003294"/>
    <property type="gene ID" value="PYU1_G003286"/>
</dbReference>
<feature type="compositionally biased region" description="Low complexity" evidence="1">
    <location>
        <begin position="93"/>
        <end position="109"/>
    </location>
</feature>
<protein>
    <submittedName>
        <fullName evidence="2">Uncharacterized protein</fullName>
    </submittedName>
</protein>
<name>K3WEA3_GLOUD</name>
<dbReference type="AlphaFoldDB" id="K3WEA3"/>
<feature type="compositionally biased region" description="Polar residues" evidence="1">
    <location>
        <begin position="72"/>
        <end position="82"/>
    </location>
</feature>
<dbReference type="InParanoid" id="K3WEA3"/>
<feature type="compositionally biased region" description="Basic and acidic residues" evidence="1">
    <location>
        <begin position="192"/>
        <end position="205"/>
    </location>
</feature>
<reference evidence="2" key="3">
    <citation type="submission" date="2015-02" db="UniProtKB">
        <authorList>
            <consortium name="EnsemblProtists"/>
        </authorList>
    </citation>
    <scope>IDENTIFICATION</scope>
    <source>
        <strain evidence="2">DAOM BR144</strain>
    </source>
</reference>
<reference evidence="3" key="1">
    <citation type="journal article" date="2010" name="Genome Biol.">
        <title>Genome sequence of the necrotrophic plant pathogen Pythium ultimum reveals original pathogenicity mechanisms and effector repertoire.</title>
        <authorList>
            <person name="Levesque C.A."/>
            <person name="Brouwer H."/>
            <person name="Cano L."/>
            <person name="Hamilton J.P."/>
            <person name="Holt C."/>
            <person name="Huitema E."/>
            <person name="Raffaele S."/>
            <person name="Robideau G.P."/>
            <person name="Thines M."/>
            <person name="Win J."/>
            <person name="Zerillo M.M."/>
            <person name="Beakes G.W."/>
            <person name="Boore J.L."/>
            <person name="Busam D."/>
            <person name="Dumas B."/>
            <person name="Ferriera S."/>
            <person name="Fuerstenberg S.I."/>
            <person name="Gachon C.M."/>
            <person name="Gaulin E."/>
            <person name="Govers F."/>
            <person name="Grenville-Briggs L."/>
            <person name="Horner N."/>
            <person name="Hostetler J."/>
            <person name="Jiang R.H."/>
            <person name="Johnson J."/>
            <person name="Krajaejun T."/>
            <person name="Lin H."/>
            <person name="Meijer H.J."/>
            <person name="Moore B."/>
            <person name="Morris P."/>
            <person name="Phuntmart V."/>
            <person name="Puiu D."/>
            <person name="Shetty J."/>
            <person name="Stajich J.E."/>
            <person name="Tripathy S."/>
            <person name="Wawra S."/>
            <person name="van West P."/>
            <person name="Whitty B.R."/>
            <person name="Coutinho P.M."/>
            <person name="Henrissat B."/>
            <person name="Martin F."/>
            <person name="Thomas P.D."/>
            <person name="Tyler B.M."/>
            <person name="De Vries R.P."/>
            <person name="Kamoun S."/>
            <person name="Yandell M."/>
            <person name="Tisserat N."/>
            <person name="Buell C.R."/>
        </authorList>
    </citation>
    <scope>NUCLEOTIDE SEQUENCE</scope>
    <source>
        <strain evidence="3">DAOM:BR144</strain>
    </source>
</reference>
<organism evidence="2 3">
    <name type="scientific">Globisporangium ultimum (strain ATCC 200006 / CBS 805.95 / DAOM BR144)</name>
    <name type="common">Pythium ultimum</name>
    <dbReference type="NCBI Taxonomy" id="431595"/>
    <lineage>
        <taxon>Eukaryota</taxon>
        <taxon>Sar</taxon>
        <taxon>Stramenopiles</taxon>
        <taxon>Oomycota</taxon>
        <taxon>Peronosporomycetes</taxon>
        <taxon>Pythiales</taxon>
        <taxon>Pythiaceae</taxon>
        <taxon>Globisporangium</taxon>
    </lineage>
</organism>